<dbReference type="Proteomes" id="UP000095544">
    <property type="component" value="Unassembled WGS sequence"/>
</dbReference>
<dbReference type="EC" id="1.16.3.2" evidence="9"/>
<evidence type="ECO:0000256" key="3">
    <source>
        <dbReference type="ARBA" id="ARBA00022434"/>
    </source>
</evidence>
<feature type="binding site" evidence="8">
    <location>
        <position position="93"/>
    </location>
    <ligand>
        <name>Fe cation</name>
        <dbReference type="ChEBI" id="CHEBI:24875"/>
        <label>1</label>
    </ligand>
</feature>
<dbReference type="InterPro" id="IPR001519">
    <property type="entry name" value="Ferritin"/>
</dbReference>
<evidence type="ECO:0000256" key="5">
    <source>
        <dbReference type="ARBA" id="ARBA00023002"/>
    </source>
</evidence>
<sequence>MDTQILQLINVQINFEFFSSYLYLGFANYYAEADLDGFENWFRIQAQEELDHAMLLIQYLHNNDEKVELEQIRKPDLKLTSHAQPLKVAYEHEKQVTVRFNQIYETAFKKKDFRTTQLLEWFIMEQGEEEKAASDLVAKMNLFGNDSKGLYELNKEFAARVYAAPSLVL</sequence>
<dbReference type="GO" id="GO:0008199">
    <property type="term" value="F:ferric iron binding"/>
    <property type="evidence" value="ECO:0007669"/>
    <property type="project" value="InterPro"/>
</dbReference>
<comment type="subcellular location">
    <subcellularLocation>
        <location evidence="9">Cytoplasm</location>
    </subcellularLocation>
</comment>
<feature type="binding site" evidence="8">
    <location>
        <position position="52"/>
    </location>
    <ligand>
        <name>Fe cation</name>
        <dbReference type="ChEBI" id="CHEBI:24875"/>
        <label>1</label>
    </ligand>
</feature>
<reference evidence="11 12" key="1">
    <citation type="submission" date="2015-09" db="EMBL/GenBank/DDBJ databases">
        <authorList>
            <consortium name="Pathogen Informatics"/>
        </authorList>
    </citation>
    <scope>NUCLEOTIDE SEQUENCE [LARGE SCALE GENOMIC DNA]</scope>
    <source>
        <strain evidence="11 12">2789STDY5834876</strain>
    </source>
</reference>
<keyword evidence="3 9" id="KW-0409">Iron storage</keyword>
<dbReference type="EMBL" id="CYZU01000039">
    <property type="protein sequence ID" value="CUO87212.1"/>
    <property type="molecule type" value="Genomic_DNA"/>
</dbReference>
<evidence type="ECO:0000256" key="7">
    <source>
        <dbReference type="ARBA" id="ARBA00048035"/>
    </source>
</evidence>
<dbReference type="GO" id="GO:0006879">
    <property type="term" value="P:intracellular iron ion homeostasis"/>
    <property type="evidence" value="ECO:0007669"/>
    <property type="project" value="UniProtKB-KW"/>
</dbReference>
<gene>
    <name evidence="11" type="primary">ftn</name>
    <name evidence="11" type="ORF">ERS852491_03578</name>
</gene>
<dbReference type="GO" id="GO:0008198">
    <property type="term" value="F:ferrous iron binding"/>
    <property type="evidence" value="ECO:0007669"/>
    <property type="project" value="TreeGrafter"/>
</dbReference>
<dbReference type="InterPro" id="IPR012347">
    <property type="entry name" value="Ferritin-like"/>
</dbReference>
<evidence type="ECO:0000313" key="12">
    <source>
        <dbReference type="Proteomes" id="UP000095544"/>
    </source>
</evidence>
<accession>A0A174IIQ0</accession>
<feature type="domain" description="Ferritin-like diiron" evidence="10">
    <location>
        <begin position="1"/>
        <end position="144"/>
    </location>
</feature>
<keyword evidence="5 11" id="KW-0560">Oxidoreductase</keyword>
<proteinExistence type="inferred from homology"/>
<dbReference type="PANTHER" id="PTHR11431:SF127">
    <property type="entry name" value="BACTERIAL NON-HEME FERRITIN"/>
    <property type="match status" value="1"/>
</dbReference>
<dbReference type="GO" id="GO:0006826">
    <property type="term" value="P:iron ion transport"/>
    <property type="evidence" value="ECO:0007669"/>
    <property type="project" value="InterPro"/>
</dbReference>
<dbReference type="InterPro" id="IPR041719">
    <property type="entry name" value="Ferritin_prok"/>
</dbReference>
<comment type="similarity">
    <text evidence="2 9">Belongs to the ferritin family. Prokaryotic subfamily.</text>
</comment>
<evidence type="ECO:0000256" key="9">
    <source>
        <dbReference type="RuleBase" id="RU361145"/>
    </source>
</evidence>
<dbReference type="AlphaFoldDB" id="A0A174IIQ0"/>
<comment type="catalytic activity">
    <reaction evidence="7 9">
        <text>4 Fe(2+) + O2 + 6 H2O = 4 iron(III) oxide-hydroxide + 12 H(+)</text>
        <dbReference type="Rhea" id="RHEA:11972"/>
        <dbReference type="ChEBI" id="CHEBI:15377"/>
        <dbReference type="ChEBI" id="CHEBI:15378"/>
        <dbReference type="ChEBI" id="CHEBI:15379"/>
        <dbReference type="ChEBI" id="CHEBI:29033"/>
        <dbReference type="ChEBI" id="CHEBI:78619"/>
        <dbReference type="EC" id="1.16.3.2"/>
    </reaction>
</comment>
<dbReference type="InterPro" id="IPR009078">
    <property type="entry name" value="Ferritin-like_SF"/>
</dbReference>
<dbReference type="Gene3D" id="1.20.1260.10">
    <property type="match status" value="1"/>
</dbReference>
<keyword evidence="4 8" id="KW-0479">Metal-binding</keyword>
<dbReference type="Pfam" id="PF00210">
    <property type="entry name" value="Ferritin"/>
    <property type="match status" value="1"/>
</dbReference>
<dbReference type="SUPFAM" id="SSF47240">
    <property type="entry name" value="Ferritin-like"/>
    <property type="match status" value="1"/>
</dbReference>
<dbReference type="STRING" id="39482.ERS852491_03578"/>
<evidence type="ECO:0000256" key="6">
    <source>
        <dbReference type="ARBA" id="ARBA00023004"/>
    </source>
</evidence>
<protein>
    <recommendedName>
        <fullName evidence="9">Ferritin</fullName>
        <ecNumber evidence="9">1.16.3.2</ecNumber>
    </recommendedName>
</protein>
<feature type="binding site" evidence="8">
    <location>
        <position position="16"/>
    </location>
    <ligand>
        <name>Fe cation</name>
        <dbReference type="ChEBI" id="CHEBI:24875"/>
        <label>1</label>
    </ligand>
</feature>
<feature type="binding site" evidence="8">
    <location>
        <position position="126"/>
    </location>
    <ligand>
        <name>Fe cation</name>
        <dbReference type="ChEBI" id="CHEBI:24875"/>
        <label>1</label>
    </ligand>
</feature>
<evidence type="ECO:0000256" key="8">
    <source>
        <dbReference type="PIRSR" id="PIRSR601519-1"/>
    </source>
</evidence>
<organism evidence="11 12">
    <name type="scientific">Faecalicatena contorta</name>
    <dbReference type="NCBI Taxonomy" id="39482"/>
    <lineage>
        <taxon>Bacteria</taxon>
        <taxon>Bacillati</taxon>
        <taxon>Bacillota</taxon>
        <taxon>Clostridia</taxon>
        <taxon>Lachnospirales</taxon>
        <taxon>Lachnospiraceae</taxon>
        <taxon>Faecalicatena</taxon>
    </lineage>
</organism>
<evidence type="ECO:0000256" key="1">
    <source>
        <dbReference type="ARBA" id="ARBA00002485"/>
    </source>
</evidence>
<dbReference type="GO" id="GO:0005829">
    <property type="term" value="C:cytosol"/>
    <property type="evidence" value="ECO:0007669"/>
    <property type="project" value="TreeGrafter"/>
</dbReference>
<dbReference type="PROSITE" id="PS50905">
    <property type="entry name" value="FERRITIN_LIKE"/>
    <property type="match status" value="1"/>
</dbReference>
<evidence type="ECO:0000313" key="11">
    <source>
        <dbReference type="EMBL" id="CUO87212.1"/>
    </source>
</evidence>
<name>A0A174IIQ0_9FIRM</name>
<evidence type="ECO:0000256" key="2">
    <source>
        <dbReference type="ARBA" id="ARBA00006950"/>
    </source>
</evidence>
<evidence type="ECO:0000256" key="4">
    <source>
        <dbReference type="ARBA" id="ARBA00022723"/>
    </source>
</evidence>
<evidence type="ECO:0000259" key="10">
    <source>
        <dbReference type="PROSITE" id="PS50905"/>
    </source>
</evidence>
<dbReference type="OrthoDB" id="9801481at2"/>
<dbReference type="InterPro" id="IPR009040">
    <property type="entry name" value="Ferritin-like_diiron"/>
</dbReference>
<dbReference type="RefSeq" id="WP_050641086.1">
    <property type="nucleotide sequence ID" value="NZ_CABKUE010000009.1"/>
</dbReference>
<dbReference type="PANTHER" id="PTHR11431">
    <property type="entry name" value="FERRITIN"/>
    <property type="match status" value="1"/>
</dbReference>
<feature type="binding site" evidence="8">
    <location>
        <position position="49"/>
    </location>
    <ligand>
        <name>Fe cation</name>
        <dbReference type="ChEBI" id="CHEBI:24875"/>
        <label>1</label>
    </ligand>
</feature>
<comment type="function">
    <text evidence="1 9">Iron-storage protein.</text>
</comment>
<keyword evidence="6 8" id="KW-0408">Iron</keyword>
<dbReference type="InterPro" id="IPR008331">
    <property type="entry name" value="Ferritin_DPS_dom"/>
</dbReference>
<dbReference type="CDD" id="cd01055">
    <property type="entry name" value="Nonheme_Ferritin"/>
    <property type="match status" value="1"/>
</dbReference>
<dbReference type="GO" id="GO:0004322">
    <property type="term" value="F:ferroxidase activity"/>
    <property type="evidence" value="ECO:0007669"/>
    <property type="project" value="TreeGrafter"/>
</dbReference>
<keyword evidence="9" id="KW-0963">Cytoplasm</keyword>